<feature type="transmembrane region" description="Helical" evidence="8">
    <location>
        <begin position="179"/>
        <end position="203"/>
    </location>
</feature>
<evidence type="ECO:0000256" key="7">
    <source>
        <dbReference type="ARBA" id="ARBA00023136"/>
    </source>
</evidence>
<accession>A0A1G9F045</accession>
<evidence type="ECO:0000256" key="4">
    <source>
        <dbReference type="ARBA" id="ARBA00022679"/>
    </source>
</evidence>
<dbReference type="InterPro" id="IPR050297">
    <property type="entry name" value="LipidA_mod_glycosyltrf_83"/>
</dbReference>
<protein>
    <submittedName>
        <fullName evidence="10">Mannosyltransferase</fullName>
    </submittedName>
</protein>
<name>A0A1G9F045_9MICO</name>
<dbReference type="GO" id="GO:0005886">
    <property type="term" value="C:plasma membrane"/>
    <property type="evidence" value="ECO:0007669"/>
    <property type="project" value="UniProtKB-SubCell"/>
</dbReference>
<evidence type="ECO:0000259" key="9">
    <source>
        <dbReference type="Pfam" id="PF13231"/>
    </source>
</evidence>
<evidence type="ECO:0000256" key="6">
    <source>
        <dbReference type="ARBA" id="ARBA00022989"/>
    </source>
</evidence>
<dbReference type="Pfam" id="PF13231">
    <property type="entry name" value="PMT_2"/>
    <property type="match status" value="1"/>
</dbReference>
<feature type="transmembrane region" description="Helical" evidence="8">
    <location>
        <begin position="296"/>
        <end position="318"/>
    </location>
</feature>
<feature type="transmembrane region" description="Helical" evidence="8">
    <location>
        <begin position="92"/>
        <end position="109"/>
    </location>
</feature>
<feature type="transmembrane region" description="Helical" evidence="8">
    <location>
        <begin position="330"/>
        <end position="349"/>
    </location>
</feature>
<evidence type="ECO:0000313" key="11">
    <source>
        <dbReference type="Proteomes" id="UP000198701"/>
    </source>
</evidence>
<keyword evidence="6 8" id="KW-1133">Transmembrane helix</keyword>
<keyword evidence="11" id="KW-1185">Reference proteome</keyword>
<dbReference type="GO" id="GO:0016763">
    <property type="term" value="F:pentosyltransferase activity"/>
    <property type="evidence" value="ECO:0007669"/>
    <property type="project" value="TreeGrafter"/>
</dbReference>
<dbReference type="Proteomes" id="UP000198701">
    <property type="component" value="Unassembled WGS sequence"/>
</dbReference>
<comment type="subcellular location">
    <subcellularLocation>
        <location evidence="1">Cell membrane</location>
        <topology evidence="1">Multi-pass membrane protein</topology>
    </subcellularLocation>
</comment>
<organism evidence="10 11">
    <name type="scientific">Cryobacterium psychrotolerans</name>
    <dbReference type="NCBI Taxonomy" id="386301"/>
    <lineage>
        <taxon>Bacteria</taxon>
        <taxon>Bacillati</taxon>
        <taxon>Actinomycetota</taxon>
        <taxon>Actinomycetes</taxon>
        <taxon>Micrococcales</taxon>
        <taxon>Microbacteriaceae</taxon>
        <taxon>Cryobacterium</taxon>
    </lineage>
</organism>
<gene>
    <name evidence="10" type="ORF">SAMN05216282_11427</name>
</gene>
<dbReference type="PANTHER" id="PTHR33908:SF3">
    <property type="entry name" value="UNDECAPRENYL PHOSPHATE-ALPHA-4-AMINO-4-DEOXY-L-ARABINOSE ARABINOSYL TRANSFERASE"/>
    <property type="match status" value="1"/>
</dbReference>
<keyword evidence="5 8" id="KW-0812">Transmembrane</keyword>
<reference evidence="10 11" key="1">
    <citation type="submission" date="2016-10" db="EMBL/GenBank/DDBJ databases">
        <authorList>
            <person name="de Groot N.N."/>
        </authorList>
    </citation>
    <scope>NUCLEOTIDE SEQUENCE [LARGE SCALE GENOMIC DNA]</scope>
    <source>
        <strain evidence="10 11">CGMCC 1.5382</strain>
    </source>
</reference>
<feature type="transmembrane region" description="Helical" evidence="8">
    <location>
        <begin position="115"/>
        <end position="133"/>
    </location>
</feature>
<dbReference type="PANTHER" id="PTHR33908">
    <property type="entry name" value="MANNOSYLTRANSFERASE YKCB-RELATED"/>
    <property type="match status" value="1"/>
</dbReference>
<keyword evidence="2" id="KW-1003">Cell membrane</keyword>
<evidence type="ECO:0000256" key="1">
    <source>
        <dbReference type="ARBA" id="ARBA00004651"/>
    </source>
</evidence>
<evidence type="ECO:0000256" key="8">
    <source>
        <dbReference type="SAM" id="Phobius"/>
    </source>
</evidence>
<evidence type="ECO:0000313" key="10">
    <source>
        <dbReference type="EMBL" id="SDK81663.1"/>
    </source>
</evidence>
<dbReference type="InterPro" id="IPR038731">
    <property type="entry name" value="RgtA/B/C-like"/>
</dbReference>
<feature type="transmembrane region" description="Helical" evidence="8">
    <location>
        <begin position="215"/>
        <end position="237"/>
    </location>
</feature>
<feature type="transmembrane region" description="Helical" evidence="8">
    <location>
        <begin position="58"/>
        <end position="80"/>
    </location>
</feature>
<feature type="transmembrane region" description="Helical" evidence="8">
    <location>
        <begin position="257"/>
        <end position="284"/>
    </location>
</feature>
<evidence type="ECO:0000256" key="3">
    <source>
        <dbReference type="ARBA" id="ARBA00022676"/>
    </source>
</evidence>
<dbReference type="AlphaFoldDB" id="A0A1G9F045"/>
<keyword evidence="4 10" id="KW-0808">Transferase</keyword>
<keyword evidence="3 10" id="KW-0328">Glycosyltransferase</keyword>
<dbReference type="EMBL" id="FNFU01000014">
    <property type="protein sequence ID" value="SDK81663.1"/>
    <property type="molecule type" value="Genomic_DNA"/>
</dbReference>
<sequence>MTAAAPRLRSAGERTFAPTAALLGLVGFVVSAAGSWQPSLWGDEAASVMSAERPLPSLFRMLGHVDAVHGGYYLFLHVWIRVFGTSEPAVRLPSAIAIGAAAAGTAVLARNLFDARVAVIAALAFAVLPRVTYMGAEARSSALASAVAVWLSVLLVLALRADEKPTCHRLALWTGYAVLWAAGLYLFLYLALLIPVHALAVLLLGRTRTRGIPALGRWAVATGAGLALAAPILYWGVSQRHQVDFLGRRPLPTLDDVAVLQWFGNAAVASAAWALILFAVVRAFRGWRRREAGRAAFPGALATMLAWLIIPTAVLVLGTCLGAPLYSRRYLSFCAPAAAIALAAGLAAMRWRWSHAAGVLLIAVLAVPTYLAQRGEFGKNGGSDWRQAAAVLQEEATPGDAVVFDESVRPSRRPRVAMHVYPAAFRGLRDITLAQSYLTAAGLWDRTVPLSAAVGALDGSDTVWLLQNQGSRTSTRGSDVRTLREHGFTVAEVTVVHRTLIIEMTR</sequence>
<dbReference type="STRING" id="386301.SAMN05216282_11427"/>
<feature type="transmembrane region" description="Helical" evidence="8">
    <location>
        <begin position="140"/>
        <end position="159"/>
    </location>
</feature>
<feature type="transmembrane region" description="Helical" evidence="8">
    <location>
        <begin position="356"/>
        <end position="373"/>
    </location>
</feature>
<dbReference type="GO" id="GO:0009103">
    <property type="term" value="P:lipopolysaccharide biosynthetic process"/>
    <property type="evidence" value="ECO:0007669"/>
    <property type="project" value="UniProtKB-ARBA"/>
</dbReference>
<evidence type="ECO:0000256" key="2">
    <source>
        <dbReference type="ARBA" id="ARBA00022475"/>
    </source>
</evidence>
<feature type="domain" description="Glycosyltransferase RgtA/B/C/D-like" evidence="9">
    <location>
        <begin position="74"/>
        <end position="235"/>
    </location>
</feature>
<proteinExistence type="predicted"/>
<evidence type="ECO:0000256" key="5">
    <source>
        <dbReference type="ARBA" id="ARBA00022692"/>
    </source>
</evidence>
<keyword evidence="7 8" id="KW-0472">Membrane</keyword>
<dbReference type="GO" id="GO:0010041">
    <property type="term" value="P:response to iron(III) ion"/>
    <property type="evidence" value="ECO:0007669"/>
    <property type="project" value="TreeGrafter"/>
</dbReference>